<dbReference type="InterPro" id="IPR050339">
    <property type="entry name" value="CC_SR_Kinase"/>
</dbReference>
<dbReference type="PROSITE" id="PS50011">
    <property type="entry name" value="PROTEIN_KINASE_DOM"/>
    <property type="match status" value="1"/>
</dbReference>
<gene>
    <name evidence="7" type="ORF">Solumvirus5_21</name>
</gene>
<dbReference type="EMBL" id="MK072502">
    <property type="protein sequence ID" value="AYV86354.1"/>
    <property type="molecule type" value="Genomic_DNA"/>
</dbReference>
<reference evidence="7" key="1">
    <citation type="submission" date="2018-10" db="EMBL/GenBank/DDBJ databases">
        <title>Hidden diversity of soil giant viruses.</title>
        <authorList>
            <person name="Schulz F."/>
            <person name="Alteio L."/>
            <person name="Goudeau D."/>
            <person name="Ryan E.M."/>
            <person name="Malmstrom R.R."/>
            <person name="Blanchard J."/>
            <person name="Woyke T."/>
        </authorList>
    </citation>
    <scope>NUCLEOTIDE SEQUENCE</scope>
    <source>
        <strain evidence="7">SMV1</strain>
    </source>
</reference>
<dbReference type="Gene3D" id="1.10.510.10">
    <property type="entry name" value="Transferase(Phosphotransferase) domain 1"/>
    <property type="match status" value="1"/>
</dbReference>
<dbReference type="PANTHER" id="PTHR11042">
    <property type="entry name" value="EUKARYOTIC TRANSLATION INITIATION FACTOR 2-ALPHA KINASE EIF2-ALPHA KINASE -RELATED"/>
    <property type="match status" value="1"/>
</dbReference>
<keyword evidence="7" id="KW-0648">Protein biosynthesis</keyword>
<evidence type="ECO:0000259" key="6">
    <source>
        <dbReference type="PROSITE" id="PS50011"/>
    </source>
</evidence>
<evidence type="ECO:0000256" key="4">
    <source>
        <dbReference type="ARBA" id="ARBA00022840"/>
    </source>
</evidence>
<evidence type="ECO:0000256" key="5">
    <source>
        <dbReference type="ARBA" id="ARBA00037982"/>
    </source>
</evidence>
<sequence length="350" mass="40159">MKNLVLGKGAYGSVVARDGYAYKKFEKADHLIQEFSAGSYLRNVGAKNIVVVHEANHKTLELKMDQYDMNLRKFFESNPDHAKKMSVFHDILWGLCEIHSRDLVHGDIKPGNILVKISKNGEPSAYIGDLGFVSLAPYSKVRRTTQVYRDEKMMQHHSHDLYSLGIVMLELFGNIKVMDKLTHDEVIEYCGEKIKNRKFSEAIIALTADNYKERPDCDKLLKDFFKIEFKVPKRDAPDCKHGLSEKTVSKFTDWLKPLCREYKIKRGKHGLAGLLIYIAKYTEATKGHFKLHAGVMVMILSSLFGKSKFQEHELQKWCKKKYSHEQVLAATASLLACDEVIRLLMLRKKS</sequence>
<dbReference type="SMART" id="SM00220">
    <property type="entry name" value="S_TKc"/>
    <property type="match status" value="1"/>
</dbReference>
<evidence type="ECO:0000256" key="2">
    <source>
        <dbReference type="ARBA" id="ARBA00022741"/>
    </source>
</evidence>
<dbReference type="InterPro" id="IPR008271">
    <property type="entry name" value="Ser/Thr_kinase_AS"/>
</dbReference>
<name>A0A3G5AID6_9VIRU</name>
<dbReference type="PROSITE" id="PS00108">
    <property type="entry name" value="PROTEIN_KINASE_ST"/>
    <property type="match status" value="1"/>
</dbReference>
<keyword evidence="2" id="KW-0547">Nucleotide-binding</keyword>
<dbReference type="SUPFAM" id="SSF56112">
    <property type="entry name" value="Protein kinase-like (PK-like)"/>
    <property type="match status" value="1"/>
</dbReference>
<dbReference type="GO" id="GO:0004672">
    <property type="term" value="F:protein kinase activity"/>
    <property type="evidence" value="ECO:0007669"/>
    <property type="project" value="InterPro"/>
</dbReference>
<keyword evidence="7" id="KW-0396">Initiation factor</keyword>
<evidence type="ECO:0000256" key="3">
    <source>
        <dbReference type="ARBA" id="ARBA00022777"/>
    </source>
</evidence>
<dbReference type="InterPro" id="IPR000719">
    <property type="entry name" value="Prot_kinase_dom"/>
</dbReference>
<comment type="similarity">
    <text evidence="5">Belongs to the protein kinase superfamily. Ser/Thr protein kinase family. GCN2 subfamily.</text>
</comment>
<dbReference type="InterPro" id="IPR011009">
    <property type="entry name" value="Kinase-like_dom_sf"/>
</dbReference>
<proteinExistence type="inferred from homology"/>
<accession>A0A3G5AID6</accession>
<evidence type="ECO:0000256" key="1">
    <source>
        <dbReference type="ARBA" id="ARBA00022679"/>
    </source>
</evidence>
<dbReference type="GO" id="GO:0005524">
    <property type="term" value="F:ATP binding"/>
    <property type="evidence" value="ECO:0007669"/>
    <property type="project" value="UniProtKB-KW"/>
</dbReference>
<keyword evidence="1" id="KW-0808">Transferase</keyword>
<keyword evidence="3 7" id="KW-0418">Kinase</keyword>
<dbReference type="Pfam" id="PF00069">
    <property type="entry name" value="Pkinase"/>
    <property type="match status" value="1"/>
</dbReference>
<keyword evidence="4" id="KW-0067">ATP-binding</keyword>
<protein>
    <submittedName>
        <fullName evidence="7">Putative eukaryotic translation initiation factor 2-alpha kinase 1</fullName>
    </submittedName>
</protein>
<feature type="domain" description="Protein kinase" evidence="6">
    <location>
        <begin position="1"/>
        <end position="225"/>
    </location>
</feature>
<evidence type="ECO:0000313" key="7">
    <source>
        <dbReference type="EMBL" id="AYV86354.1"/>
    </source>
</evidence>
<organism evidence="7">
    <name type="scientific">Solumvirus sp</name>
    <dbReference type="NCBI Taxonomy" id="2487773"/>
    <lineage>
        <taxon>Viruses</taxon>
        <taxon>Pithoviruses</taxon>
    </lineage>
</organism>